<organism evidence="1 2">
    <name type="scientific">Blattamonas nauphoetae</name>
    <dbReference type="NCBI Taxonomy" id="2049346"/>
    <lineage>
        <taxon>Eukaryota</taxon>
        <taxon>Metamonada</taxon>
        <taxon>Preaxostyla</taxon>
        <taxon>Oxymonadida</taxon>
        <taxon>Blattamonas</taxon>
    </lineage>
</organism>
<evidence type="ECO:0000313" key="1">
    <source>
        <dbReference type="EMBL" id="KAK2959053.1"/>
    </source>
</evidence>
<dbReference type="EMBL" id="JARBJD010000033">
    <property type="protein sequence ID" value="KAK2959053.1"/>
    <property type="molecule type" value="Genomic_DNA"/>
</dbReference>
<keyword evidence="2" id="KW-1185">Reference proteome</keyword>
<reference evidence="1 2" key="1">
    <citation type="journal article" date="2022" name="bioRxiv">
        <title>Genomics of Preaxostyla Flagellates Illuminates Evolutionary Transitions and the Path Towards Mitochondrial Loss.</title>
        <authorList>
            <person name="Novak L.V.F."/>
            <person name="Treitli S.C."/>
            <person name="Pyrih J."/>
            <person name="Halakuc P."/>
            <person name="Pipaliya S.V."/>
            <person name="Vacek V."/>
            <person name="Brzon O."/>
            <person name="Soukal P."/>
            <person name="Eme L."/>
            <person name="Dacks J.B."/>
            <person name="Karnkowska A."/>
            <person name="Elias M."/>
            <person name="Hampl V."/>
        </authorList>
    </citation>
    <scope>NUCLEOTIDE SEQUENCE [LARGE SCALE GENOMIC DNA]</scope>
    <source>
        <strain evidence="1">NAU3</strain>
        <tissue evidence="1">Gut</tissue>
    </source>
</reference>
<proteinExistence type="predicted"/>
<dbReference type="Proteomes" id="UP001281761">
    <property type="component" value="Unassembled WGS sequence"/>
</dbReference>
<comment type="caution">
    <text evidence="1">The sequence shown here is derived from an EMBL/GenBank/DDBJ whole genome shotgun (WGS) entry which is preliminary data.</text>
</comment>
<name>A0ABQ9Y5M5_9EUKA</name>
<sequence length="269" mass="30172">MEEIVGSGLSFDSTLFPIETDHRFSFAGKSQSNEAQFEKIEVERERRGEWGVVLLFGANRAEADTQPFLLNRLNATHSTPFAVLLSDEVSVKEKEKANDNHEEKGAEMGVLCVMSSVGMGVKHKECMCWETNKLSKFVEGLDGATCHCTHLLSLVARVASLLADVNPHLAHTVRFEFSLAAVAWKDWTQPESEPEVPSVKALQLHQSSLDASPPAGLRRTLLPSLFQSEDRIMFPVLHFHLYRLFRLRCEHSNVISPNCHVTTKEFGIR</sequence>
<evidence type="ECO:0008006" key="3">
    <source>
        <dbReference type="Google" id="ProtNLM"/>
    </source>
</evidence>
<evidence type="ECO:0000313" key="2">
    <source>
        <dbReference type="Proteomes" id="UP001281761"/>
    </source>
</evidence>
<gene>
    <name evidence="1" type="ORF">BLNAU_6069</name>
</gene>
<protein>
    <recommendedName>
        <fullName evidence="3">SWIM-type domain-containing protein</fullName>
    </recommendedName>
</protein>
<accession>A0ABQ9Y5M5</accession>